<evidence type="ECO:0000313" key="8">
    <source>
        <dbReference type="EMBL" id="AOP54826.1"/>
    </source>
</evidence>
<reference evidence="9" key="1">
    <citation type="submission" date="2016-09" db="EMBL/GenBank/DDBJ databases">
        <title>Complete Genome Sequence of Brevibacterium linens SMQ-1335.</title>
        <authorList>
            <person name="de Melo A.G."/>
            <person name="Labrie S.J."/>
            <person name="Dumaresq J."/>
            <person name="Roberts R.J."/>
            <person name="Tremblay D.M."/>
            <person name="Moineau S."/>
        </authorList>
    </citation>
    <scope>NUCLEOTIDE SEQUENCE [LARGE SCALE GENOMIC DNA]</scope>
    <source>
        <strain evidence="9">SMQ-1335</strain>
    </source>
</reference>
<evidence type="ECO:0000259" key="7">
    <source>
        <dbReference type="PROSITE" id="PS50850"/>
    </source>
</evidence>
<evidence type="ECO:0000256" key="1">
    <source>
        <dbReference type="ARBA" id="ARBA00004651"/>
    </source>
</evidence>
<feature type="transmembrane region" description="Helical" evidence="6">
    <location>
        <begin position="372"/>
        <end position="394"/>
    </location>
</feature>
<keyword evidence="4 6" id="KW-0472">Membrane</keyword>
<evidence type="ECO:0000256" key="6">
    <source>
        <dbReference type="SAM" id="Phobius"/>
    </source>
</evidence>
<dbReference type="EMBL" id="CP017150">
    <property type="protein sequence ID" value="AOP54826.1"/>
    <property type="molecule type" value="Genomic_DNA"/>
</dbReference>
<evidence type="ECO:0000256" key="3">
    <source>
        <dbReference type="ARBA" id="ARBA00022989"/>
    </source>
</evidence>
<dbReference type="Pfam" id="PF00083">
    <property type="entry name" value="Sugar_tr"/>
    <property type="match status" value="1"/>
</dbReference>
<proteinExistence type="predicted"/>
<feature type="compositionally biased region" description="Basic and acidic residues" evidence="5">
    <location>
        <begin position="484"/>
        <end position="495"/>
    </location>
</feature>
<comment type="subcellular location">
    <subcellularLocation>
        <location evidence="1">Cell membrane</location>
        <topology evidence="1">Multi-pass membrane protein</topology>
    </subcellularLocation>
</comment>
<dbReference type="GO" id="GO:0046943">
    <property type="term" value="F:carboxylic acid transmembrane transporter activity"/>
    <property type="evidence" value="ECO:0007669"/>
    <property type="project" value="TreeGrafter"/>
</dbReference>
<dbReference type="InterPro" id="IPR005828">
    <property type="entry name" value="MFS_sugar_transport-like"/>
</dbReference>
<accession>A0A1D7W707</accession>
<feature type="transmembrane region" description="Helical" evidence="6">
    <location>
        <begin position="440"/>
        <end position="461"/>
    </location>
</feature>
<keyword evidence="2 6" id="KW-0812">Transmembrane</keyword>
<dbReference type="PATRIC" id="fig|1703.10.peg.3230"/>
<name>A0A1D7W707_BREAU</name>
<feature type="transmembrane region" description="Helical" evidence="6">
    <location>
        <begin position="406"/>
        <end position="428"/>
    </location>
</feature>
<organism evidence="8 9">
    <name type="scientific">Brevibacterium aurantiacum</name>
    <dbReference type="NCBI Taxonomy" id="273384"/>
    <lineage>
        <taxon>Bacteria</taxon>
        <taxon>Bacillati</taxon>
        <taxon>Actinomycetota</taxon>
        <taxon>Actinomycetes</taxon>
        <taxon>Micrococcales</taxon>
        <taxon>Brevibacteriaceae</taxon>
        <taxon>Brevibacterium</taxon>
    </lineage>
</organism>
<keyword evidence="8" id="KW-0762">Sugar transport</keyword>
<feature type="compositionally biased region" description="Polar residues" evidence="5">
    <location>
        <begin position="541"/>
        <end position="550"/>
    </location>
</feature>
<dbReference type="PANTHER" id="PTHR23508:SF10">
    <property type="entry name" value="CARBOXYLIC ACID TRANSPORTER PROTEIN HOMOLOG"/>
    <property type="match status" value="1"/>
</dbReference>
<feature type="transmembrane region" description="Helical" evidence="6">
    <location>
        <begin position="191"/>
        <end position="208"/>
    </location>
</feature>
<dbReference type="PANTHER" id="PTHR23508">
    <property type="entry name" value="CARBOXYLIC ACID TRANSPORTER PROTEIN HOMOLOG"/>
    <property type="match status" value="1"/>
</dbReference>
<evidence type="ECO:0000256" key="5">
    <source>
        <dbReference type="SAM" id="MobiDB-lite"/>
    </source>
</evidence>
<feature type="transmembrane region" description="Helical" evidence="6">
    <location>
        <begin position="99"/>
        <end position="118"/>
    </location>
</feature>
<feature type="region of interest" description="Disordered" evidence="5">
    <location>
        <begin position="481"/>
        <end position="550"/>
    </location>
</feature>
<dbReference type="InterPro" id="IPR036259">
    <property type="entry name" value="MFS_trans_sf"/>
</dbReference>
<feature type="transmembrane region" description="Helical" evidence="6">
    <location>
        <begin position="345"/>
        <end position="366"/>
    </location>
</feature>
<dbReference type="GO" id="GO:0005886">
    <property type="term" value="C:plasma membrane"/>
    <property type="evidence" value="ECO:0007669"/>
    <property type="project" value="UniProtKB-SubCell"/>
</dbReference>
<feature type="transmembrane region" description="Helical" evidence="6">
    <location>
        <begin position="157"/>
        <end position="179"/>
    </location>
</feature>
<evidence type="ECO:0000256" key="2">
    <source>
        <dbReference type="ARBA" id="ARBA00022692"/>
    </source>
</evidence>
<dbReference type="SUPFAM" id="SSF103473">
    <property type="entry name" value="MFS general substrate transporter"/>
    <property type="match status" value="1"/>
</dbReference>
<feature type="transmembrane region" description="Helical" evidence="6">
    <location>
        <begin position="26"/>
        <end position="49"/>
    </location>
</feature>
<evidence type="ECO:0000256" key="4">
    <source>
        <dbReference type="ARBA" id="ARBA00023136"/>
    </source>
</evidence>
<feature type="domain" description="Major facilitator superfamily (MFS) profile" evidence="7">
    <location>
        <begin position="30"/>
        <end position="466"/>
    </location>
</feature>
<feature type="transmembrane region" description="Helical" evidence="6">
    <location>
        <begin position="69"/>
        <end position="87"/>
    </location>
</feature>
<dbReference type="RefSeq" id="WP_083248827.1">
    <property type="nucleotide sequence ID" value="NZ_CP017150.1"/>
</dbReference>
<gene>
    <name evidence="8" type="ORF">BLSMQ_3124</name>
</gene>
<feature type="transmembrane region" description="Helical" evidence="6">
    <location>
        <begin position="279"/>
        <end position="296"/>
    </location>
</feature>
<dbReference type="AlphaFoldDB" id="A0A1D7W707"/>
<dbReference type="Proteomes" id="UP000094793">
    <property type="component" value="Chromosome"/>
</dbReference>
<keyword evidence="3 6" id="KW-1133">Transmembrane helix</keyword>
<protein>
    <submittedName>
        <fullName evidence="8">Sugar transport protein</fullName>
    </submittedName>
</protein>
<keyword evidence="8" id="KW-0813">Transport</keyword>
<dbReference type="KEGG" id="blin:BLSMQ_3124"/>
<dbReference type="CDD" id="cd17316">
    <property type="entry name" value="MFS_SV2_like"/>
    <property type="match status" value="1"/>
</dbReference>
<feature type="transmembrane region" description="Helical" evidence="6">
    <location>
        <begin position="302"/>
        <end position="324"/>
    </location>
</feature>
<dbReference type="Gene3D" id="1.20.1250.20">
    <property type="entry name" value="MFS general substrate transporter like domains"/>
    <property type="match status" value="1"/>
</dbReference>
<dbReference type="InterPro" id="IPR020846">
    <property type="entry name" value="MFS_dom"/>
</dbReference>
<evidence type="ECO:0000313" key="9">
    <source>
        <dbReference type="Proteomes" id="UP000094793"/>
    </source>
</evidence>
<feature type="transmembrane region" description="Helical" evidence="6">
    <location>
        <begin position="124"/>
        <end position="145"/>
    </location>
</feature>
<sequence>MNRDIELGTITTDVPARIDRLPWARFHWMVVVGLGSVWILDGLEVTMVGNVAARMTEDGSGISMTAGQIGTAGAIYVLGACVGAIVFGQLTDRFGRRKLFLITLILYLVATVATAFSFSPWYFYLVRFLTGAGIGGEYAAVNSAIDELIPARVRGRIDLIINGSYWLGAAGGAATTLFFLNTDILPQMIGWRLAFAVGALLSIFVFVVRKNVPESPRWLFIHGQQDEAERIVEGIESDIEETTRQKLPEPDRTITIRQRKTISFAELAKVAFKVYPKRAVLCLVLFVGQAFLYNGITFNLGTIFHGFYGVAAGTVPIFIILWSLSNFAGPVVLGRLFDTIGRKPMISFSYIGSAVVAVVLAFVFNAGIGNAWLFLIILAACFFLASSGASAAYLTVSEIFPMETRALAIAFFYAIGTAVGGIAGPLLFGEMIESGNRSLVAMAFCIGAGVMALGGIAEIFLGVRAEGANLEDIARPLTAEDADETKGAVEAKKTAEAGASQGMGADGSVEPTTAVGDRQTRKRDRLRPGPGSAGGYAPWPSVSSRDVPSEVSANEVQGIIDYVRDLQPVSETKLYRAIGARQWGPGRFRSSVREAIRLGHIKRNRRGTLESTDR</sequence>
<dbReference type="PROSITE" id="PS50850">
    <property type="entry name" value="MFS"/>
    <property type="match status" value="1"/>
</dbReference>